<evidence type="ECO:0000313" key="2">
    <source>
        <dbReference type="EMBL" id="MCJ2379083.1"/>
    </source>
</evidence>
<dbReference type="InterPro" id="IPR007160">
    <property type="entry name" value="DUF362"/>
</dbReference>
<keyword evidence="3" id="KW-1185">Reference proteome</keyword>
<dbReference type="EMBL" id="JAKZMM010000001">
    <property type="protein sequence ID" value="MCJ2379083.1"/>
    <property type="molecule type" value="Genomic_DNA"/>
</dbReference>
<comment type="caution">
    <text evidence="2">The sequence shown here is derived from an EMBL/GenBank/DDBJ whole genome shotgun (WGS) entry which is preliminary data.</text>
</comment>
<dbReference type="Proteomes" id="UP001165444">
    <property type="component" value="Unassembled WGS sequence"/>
</dbReference>
<evidence type="ECO:0000313" key="3">
    <source>
        <dbReference type="Proteomes" id="UP001165444"/>
    </source>
</evidence>
<evidence type="ECO:0000259" key="1">
    <source>
        <dbReference type="Pfam" id="PF04015"/>
    </source>
</evidence>
<accession>A0ABT0BX01</accession>
<dbReference type="RefSeq" id="WP_243322914.1">
    <property type="nucleotide sequence ID" value="NZ_JAKZMM010000001.1"/>
</dbReference>
<organism evidence="2 3">
    <name type="scientific">Parabacteroides faecalis</name>
    <dbReference type="NCBI Taxonomy" id="2924040"/>
    <lineage>
        <taxon>Bacteria</taxon>
        <taxon>Pseudomonadati</taxon>
        <taxon>Bacteroidota</taxon>
        <taxon>Bacteroidia</taxon>
        <taxon>Bacteroidales</taxon>
        <taxon>Tannerellaceae</taxon>
        <taxon>Parabacteroides</taxon>
    </lineage>
</organism>
<sequence length="310" mass="34138">MKRRDFIKTSVMAGAALTLNFDKLGAALSSNSMAVEQVPDMVAIMGGEPEVMLDKALNELGGIGNYIKKGQKVVIKPNIGWDRSPEMAGNTNPKLVKALVKKCLDAGAEKVTVFDHTCDNWQKCYETSGIEKAVKEAGGIIMPGNDEKYYKEVQIPNGVKLKSAKIHEALIEADVWINVPVLKNHGGAKMTCAMKNYMGIVWDRRYFHQNDLQQCIADICTWEKKPVLNIVDAYRIMHQNGPQGKTLADVATLKTLIVSPNIVAIDMAALNLFNQVKKLDLEAVAHIGRGEANHLGTTNLKSLNIKRIKL</sequence>
<protein>
    <submittedName>
        <fullName evidence="2">DUF362 domain-containing protein</fullName>
    </submittedName>
</protein>
<reference evidence="2 3" key="1">
    <citation type="submission" date="2022-03" db="EMBL/GenBank/DDBJ databases">
        <title>Parabacteroides sp. nov. isolated from swine feces.</title>
        <authorList>
            <person name="Bak J.E."/>
        </authorList>
    </citation>
    <scope>NUCLEOTIDE SEQUENCE [LARGE SCALE GENOMIC DNA]</scope>
    <source>
        <strain evidence="2 3">AGMB00274</strain>
    </source>
</reference>
<dbReference type="Pfam" id="PF04015">
    <property type="entry name" value="DUF362"/>
    <property type="match status" value="1"/>
</dbReference>
<proteinExistence type="predicted"/>
<name>A0ABT0BX01_9BACT</name>
<gene>
    <name evidence="2" type="ORF">MUN53_00345</name>
</gene>
<feature type="domain" description="DUF362" evidence="1">
    <location>
        <begin position="73"/>
        <end position="270"/>
    </location>
</feature>